<evidence type="ECO:0000256" key="1">
    <source>
        <dbReference type="SAM" id="Phobius"/>
    </source>
</evidence>
<evidence type="ECO:0000313" key="3">
    <source>
        <dbReference type="RefSeq" id="XP_048325356.2"/>
    </source>
</evidence>
<organism evidence="2 3">
    <name type="scientific">Ziziphus jujuba</name>
    <name type="common">Chinese jujube</name>
    <name type="synonym">Ziziphus sativa</name>
    <dbReference type="NCBI Taxonomy" id="326968"/>
    <lineage>
        <taxon>Eukaryota</taxon>
        <taxon>Viridiplantae</taxon>
        <taxon>Streptophyta</taxon>
        <taxon>Embryophyta</taxon>
        <taxon>Tracheophyta</taxon>
        <taxon>Spermatophyta</taxon>
        <taxon>Magnoliopsida</taxon>
        <taxon>eudicotyledons</taxon>
        <taxon>Gunneridae</taxon>
        <taxon>Pentapetalae</taxon>
        <taxon>rosids</taxon>
        <taxon>fabids</taxon>
        <taxon>Rosales</taxon>
        <taxon>Rhamnaceae</taxon>
        <taxon>Paliureae</taxon>
        <taxon>Ziziphus</taxon>
    </lineage>
</organism>
<accession>A0A6P6G1U7</accession>
<gene>
    <name evidence="3" type="primary">LOC107414201</name>
</gene>
<dbReference type="AlphaFoldDB" id="A0A6P6G1U7"/>
<keyword evidence="1" id="KW-1133">Transmembrane helix</keyword>
<dbReference type="GeneID" id="107414201"/>
<keyword evidence="1" id="KW-0472">Membrane</keyword>
<reference evidence="3" key="1">
    <citation type="submission" date="2025-08" db="UniProtKB">
        <authorList>
            <consortium name="RefSeq"/>
        </authorList>
    </citation>
    <scope>IDENTIFICATION</scope>
    <source>
        <tissue evidence="3">Seedling</tissue>
    </source>
</reference>
<dbReference type="RefSeq" id="XP_048325356.2">
    <property type="nucleotide sequence ID" value="XM_048469399.2"/>
</dbReference>
<keyword evidence="1" id="KW-0812">Transmembrane</keyword>
<dbReference type="Proteomes" id="UP001652623">
    <property type="component" value="Chromosome 8"/>
</dbReference>
<evidence type="ECO:0000313" key="2">
    <source>
        <dbReference type="Proteomes" id="UP001652623"/>
    </source>
</evidence>
<name>A0A6P6G1U7_ZIZJJ</name>
<feature type="transmembrane region" description="Helical" evidence="1">
    <location>
        <begin position="7"/>
        <end position="25"/>
    </location>
</feature>
<proteinExistence type="predicted"/>
<protein>
    <submittedName>
        <fullName evidence="3">Uncharacterized protein LOC107414201</fullName>
    </submittedName>
</protein>
<feature type="transmembrane region" description="Helical" evidence="1">
    <location>
        <begin position="112"/>
        <end position="131"/>
    </location>
</feature>
<sequence>MASNRIAILWEIFFVVILFLGQAVASRELLNVQAHMLYVKNEEQFQNNMSPEYQIADTPYGFDLPPTYISDVKEEELLFQAYAPSPEADQTRYHTADPPDGYNFVIHPTGGAFFATGFFVFLTFICILCLCNF</sequence>
<keyword evidence="2" id="KW-1185">Reference proteome</keyword>